<sequence>KSQQEFANLFNNSPEALVYLDPKGNILNINPRFTELFGYTLEEVKGRNINEGMIHPPNKIEEGKGLDKIALSKGYFNYETIRKKKDGTLFPVSISGSNISTDSKLMEVRVLYAPTKLFISRSSDMPLQGKTVVSEVSSSTGVSKKITLFQSYPQIPSEFFSTSF</sequence>
<organism evidence="2 3">
    <name type="scientific">Candidatus Roizmanbacteria bacterium CG_4_9_14_0_2_um_filter_35_15</name>
    <dbReference type="NCBI Taxonomy" id="1974836"/>
    <lineage>
        <taxon>Bacteria</taxon>
        <taxon>Candidatus Roizmaniibacteriota</taxon>
    </lineage>
</organism>
<evidence type="ECO:0000313" key="2">
    <source>
        <dbReference type="EMBL" id="PJC34079.1"/>
    </source>
</evidence>
<dbReference type="PROSITE" id="PS50112">
    <property type="entry name" value="PAS"/>
    <property type="match status" value="1"/>
</dbReference>
<evidence type="ECO:0000259" key="1">
    <source>
        <dbReference type="PROSITE" id="PS50112"/>
    </source>
</evidence>
<gene>
    <name evidence="2" type="ORF">CO048_01345</name>
</gene>
<feature type="non-terminal residue" evidence="2">
    <location>
        <position position="1"/>
    </location>
</feature>
<accession>A0A2M8F467</accession>
<dbReference type="SUPFAM" id="SSF55785">
    <property type="entry name" value="PYP-like sensor domain (PAS domain)"/>
    <property type="match status" value="1"/>
</dbReference>
<dbReference type="SMART" id="SM00091">
    <property type="entry name" value="PAS"/>
    <property type="match status" value="1"/>
</dbReference>
<name>A0A2M8F467_9BACT</name>
<protein>
    <recommendedName>
        <fullName evidence="1">PAS domain-containing protein</fullName>
    </recommendedName>
</protein>
<feature type="domain" description="PAS" evidence="1">
    <location>
        <begin position="2"/>
        <end position="56"/>
    </location>
</feature>
<reference evidence="3" key="1">
    <citation type="submission" date="2017-09" db="EMBL/GenBank/DDBJ databases">
        <title>Depth-based differentiation of microbial function through sediment-hosted aquifers and enrichment of novel symbionts in the deep terrestrial subsurface.</title>
        <authorList>
            <person name="Probst A.J."/>
            <person name="Ladd B."/>
            <person name="Jarett J.K."/>
            <person name="Geller-Mcgrath D.E."/>
            <person name="Sieber C.M.K."/>
            <person name="Emerson J.B."/>
            <person name="Anantharaman K."/>
            <person name="Thomas B.C."/>
            <person name="Malmstrom R."/>
            <person name="Stieglmeier M."/>
            <person name="Klingl A."/>
            <person name="Woyke T."/>
            <person name="Ryan C.M."/>
            <person name="Banfield J.F."/>
        </authorList>
    </citation>
    <scope>NUCLEOTIDE SEQUENCE [LARGE SCALE GENOMIC DNA]</scope>
</reference>
<dbReference type="GO" id="GO:0006355">
    <property type="term" value="P:regulation of DNA-templated transcription"/>
    <property type="evidence" value="ECO:0007669"/>
    <property type="project" value="InterPro"/>
</dbReference>
<dbReference type="InterPro" id="IPR013767">
    <property type="entry name" value="PAS_fold"/>
</dbReference>
<dbReference type="Proteomes" id="UP000230580">
    <property type="component" value="Unassembled WGS sequence"/>
</dbReference>
<dbReference type="EMBL" id="PFRZ01000015">
    <property type="protein sequence ID" value="PJC34079.1"/>
    <property type="molecule type" value="Genomic_DNA"/>
</dbReference>
<dbReference type="InterPro" id="IPR000014">
    <property type="entry name" value="PAS"/>
</dbReference>
<comment type="caution">
    <text evidence="2">The sequence shown here is derived from an EMBL/GenBank/DDBJ whole genome shotgun (WGS) entry which is preliminary data.</text>
</comment>
<dbReference type="NCBIfam" id="TIGR00229">
    <property type="entry name" value="sensory_box"/>
    <property type="match status" value="1"/>
</dbReference>
<proteinExistence type="predicted"/>
<dbReference type="AlphaFoldDB" id="A0A2M8F467"/>
<evidence type="ECO:0000313" key="3">
    <source>
        <dbReference type="Proteomes" id="UP000230580"/>
    </source>
</evidence>
<dbReference type="CDD" id="cd00130">
    <property type="entry name" value="PAS"/>
    <property type="match status" value="1"/>
</dbReference>
<dbReference type="Pfam" id="PF00989">
    <property type="entry name" value="PAS"/>
    <property type="match status" value="1"/>
</dbReference>
<dbReference type="InterPro" id="IPR035965">
    <property type="entry name" value="PAS-like_dom_sf"/>
</dbReference>
<dbReference type="Gene3D" id="3.30.450.20">
    <property type="entry name" value="PAS domain"/>
    <property type="match status" value="1"/>
</dbReference>